<dbReference type="Gene3D" id="1.10.287.310">
    <property type="match status" value="1"/>
</dbReference>
<dbReference type="AlphaFoldDB" id="A0A2A4TAH1"/>
<dbReference type="Proteomes" id="UP000218113">
    <property type="component" value="Unassembled WGS sequence"/>
</dbReference>
<dbReference type="GO" id="GO:0006412">
    <property type="term" value="P:translation"/>
    <property type="evidence" value="ECO:0007669"/>
    <property type="project" value="UniProtKB-UniRule"/>
</dbReference>
<gene>
    <name evidence="5" type="primary">rpmC</name>
    <name evidence="6" type="ORF">COB67_01755</name>
</gene>
<dbReference type="EMBL" id="NVSR01000004">
    <property type="protein sequence ID" value="PCI30533.1"/>
    <property type="molecule type" value="Genomic_DNA"/>
</dbReference>
<dbReference type="SUPFAM" id="SSF46561">
    <property type="entry name" value="Ribosomal protein L29 (L29p)"/>
    <property type="match status" value="1"/>
</dbReference>
<evidence type="ECO:0000256" key="2">
    <source>
        <dbReference type="ARBA" id="ARBA00022980"/>
    </source>
</evidence>
<dbReference type="HAMAP" id="MF_00374">
    <property type="entry name" value="Ribosomal_uL29"/>
    <property type="match status" value="1"/>
</dbReference>
<protein>
    <recommendedName>
        <fullName evidence="4 5">Large ribosomal subunit protein uL29</fullName>
    </recommendedName>
</protein>
<dbReference type="GO" id="GO:0003735">
    <property type="term" value="F:structural constituent of ribosome"/>
    <property type="evidence" value="ECO:0007669"/>
    <property type="project" value="InterPro"/>
</dbReference>
<keyword evidence="2 5" id="KW-0689">Ribosomal protein</keyword>
<keyword evidence="3 5" id="KW-0687">Ribonucleoprotein</keyword>
<reference evidence="7" key="1">
    <citation type="submission" date="2017-08" db="EMBL/GenBank/DDBJ databases">
        <title>A dynamic microbial community with high functional redundancy inhabits the cold, oxic subseafloor aquifer.</title>
        <authorList>
            <person name="Tully B.J."/>
            <person name="Wheat C.G."/>
            <person name="Glazer B.T."/>
            <person name="Huber J.A."/>
        </authorList>
    </citation>
    <scope>NUCLEOTIDE SEQUENCE [LARGE SCALE GENOMIC DNA]</scope>
</reference>
<dbReference type="Pfam" id="PF00831">
    <property type="entry name" value="Ribosomal_L29"/>
    <property type="match status" value="1"/>
</dbReference>
<evidence type="ECO:0000256" key="5">
    <source>
        <dbReference type="HAMAP-Rule" id="MF_00374"/>
    </source>
</evidence>
<dbReference type="CDD" id="cd00427">
    <property type="entry name" value="Ribosomal_L29_HIP"/>
    <property type="match status" value="1"/>
</dbReference>
<sequence length="62" mass="7056">MKILELRQLSKEDLLAQVVTLEENLFRLRCNKSIGQLEDTSVITKARRDIARAKTVLSELSA</sequence>
<dbReference type="NCBIfam" id="TIGR00012">
    <property type="entry name" value="L29"/>
    <property type="match status" value="1"/>
</dbReference>
<proteinExistence type="inferred from homology"/>
<evidence type="ECO:0000256" key="3">
    <source>
        <dbReference type="ARBA" id="ARBA00023274"/>
    </source>
</evidence>
<dbReference type="InterPro" id="IPR001854">
    <property type="entry name" value="Ribosomal_uL29"/>
</dbReference>
<evidence type="ECO:0000313" key="6">
    <source>
        <dbReference type="EMBL" id="PCI30533.1"/>
    </source>
</evidence>
<organism evidence="6 7">
    <name type="scientific">SAR324 cluster bacterium</name>
    <dbReference type="NCBI Taxonomy" id="2024889"/>
    <lineage>
        <taxon>Bacteria</taxon>
        <taxon>Deltaproteobacteria</taxon>
        <taxon>SAR324 cluster</taxon>
    </lineage>
</organism>
<dbReference type="GO" id="GO:0022625">
    <property type="term" value="C:cytosolic large ribosomal subunit"/>
    <property type="evidence" value="ECO:0007669"/>
    <property type="project" value="TreeGrafter"/>
</dbReference>
<comment type="similarity">
    <text evidence="1 5">Belongs to the universal ribosomal protein uL29 family.</text>
</comment>
<evidence type="ECO:0000256" key="1">
    <source>
        <dbReference type="ARBA" id="ARBA00009254"/>
    </source>
</evidence>
<evidence type="ECO:0000313" key="7">
    <source>
        <dbReference type="Proteomes" id="UP000218113"/>
    </source>
</evidence>
<dbReference type="PANTHER" id="PTHR10916:SF0">
    <property type="entry name" value="LARGE RIBOSOMAL SUBUNIT PROTEIN UL29C"/>
    <property type="match status" value="1"/>
</dbReference>
<comment type="caution">
    <text evidence="6">The sequence shown here is derived from an EMBL/GenBank/DDBJ whole genome shotgun (WGS) entry which is preliminary data.</text>
</comment>
<accession>A0A2A4TAH1</accession>
<dbReference type="InterPro" id="IPR050063">
    <property type="entry name" value="Ribosomal_protein_uL29"/>
</dbReference>
<dbReference type="PANTHER" id="PTHR10916">
    <property type="entry name" value="60S RIBOSOMAL PROTEIN L35/50S RIBOSOMAL PROTEIN L29"/>
    <property type="match status" value="1"/>
</dbReference>
<name>A0A2A4TAH1_9DELT</name>
<evidence type="ECO:0000256" key="4">
    <source>
        <dbReference type="ARBA" id="ARBA00035204"/>
    </source>
</evidence>
<dbReference type="InterPro" id="IPR036049">
    <property type="entry name" value="Ribosomal_uL29_sf"/>
</dbReference>